<dbReference type="SMART" id="SM00487">
    <property type="entry name" value="DEXDc"/>
    <property type="match status" value="1"/>
</dbReference>
<keyword evidence="2" id="KW-0067">ATP-binding</keyword>
<feature type="domain" description="Helicase ATP-binding" evidence="1">
    <location>
        <begin position="15"/>
        <end position="181"/>
    </location>
</feature>
<reference evidence="2 3" key="1">
    <citation type="journal article" date="2019" name="Nat. Med.">
        <title>A library of human gut bacterial isolates paired with longitudinal multiomics data enables mechanistic microbiome research.</title>
        <authorList>
            <person name="Poyet M."/>
            <person name="Groussin M."/>
            <person name="Gibbons S.M."/>
            <person name="Avila-Pacheco J."/>
            <person name="Jiang X."/>
            <person name="Kearney S.M."/>
            <person name="Perrotta A.R."/>
            <person name="Berdy B."/>
            <person name="Zhao S."/>
            <person name="Lieberman T.D."/>
            <person name="Swanson P.K."/>
            <person name="Smith M."/>
            <person name="Roesemann S."/>
            <person name="Alexander J.E."/>
            <person name="Rich S.A."/>
            <person name="Livny J."/>
            <person name="Vlamakis H."/>
            <person name="Clish C."/>
            <person name="Bullock K."/>
            <person name="Deik A."/>
            <person name="Scott J."/>
            <person name="Pierce K.A."/>
            <person name="Xavier R.J."/>
            <person name="Alm E.J."/>
        </authorList>
    </citation>
    <scope>NUCLEOTIDE SEQUENCE [LARGE SCALE GENOMIC DNA]</scope>
    <source>
        <strain evidence="2 3">BIOML-A11</strain>
    </source>
</reference>
<dbReference type="Proteomes" id="UP000479563">
    <property type="component" value="Unassembled WGS sequence"/>
</dbReference>
<dbReference type="EMBL" id="WKQP01000010">
    <property type="protein sequence ID" value="MSC60097.1"/>
    <property type="molecule type" value="Genomic_DNA"/>
</dbReference>
<protein>
    <submittedName>
        <fullName evidence="2">ATP-dependent helicase</fullName>
    </submittedName>
</protein>
<dbReference type="InterPro" id="IPR038718">
    <property type="entry name" value="SNF2-like_sf"/>
</dbReference>
<dbReference type="GO" id="GO:0004386">
    <property type="term" value="F:helicase activity"/>
    <property type="evidence" value="ECO:0007669"/>
    <property type="project" value="UniProtKB-KW"/>
</dbReference>
<organism evidence="2 3">
    <name type="scientific">Agathobacter rectalis</name>
    <dbReference type="NCBI Taxonomy" id="39491"/>
    <lineage>
        <taxon>Bacteria</taxon>
        <taxon>Bacillati</taxon>
        <taxon>Bacillota</taxon>
        <taxon>Clostridia</taxon>
        <taxon>Lachnospirales</taxon>
        <taxon>Lachnospiraceae</taxon>
        <taxon>Agathobacter</taxon>
    </lineage>
</organism>
<dbReference type="Gene3D" id="3.40.50.10810">
    <property type="entry name" value="Tandem AAA-ATPase domain"/>
    <property type="match status" value="1"/>
</dbReference>
<dbReference type="AlphaFoldDB" id="A0A6L5T7C5"/>
<dbReference type="InterPro" id="IPR027417">
    <property type="entry name" value="P-loop_NTPase"/>
</dbReference>
<dbReference type="GO" id="GO:0005524">
    <property type="term" value="F:ATP binding"/>
    <property type="evidence" value="ECO:0007669"/>
    <property type="project" value="InterPro"/>
</dbReference>
<gene>
    <name evidence="2" type="ORF">GKE07_07785</name>
</gene>
<dbReference type="Gene3D" id="3.40.50.300">
    <property type="entry name" value="P-loop containing nucleotide triphosphate hydrolases"/>
    <property type="match status" value="1"/>
</dbReference>
<dbReference type="PROSITE" id="PS51192">
    <property type="entry name" value="HELICASE_ATP_BIND_1"/>
    <property type="match status" value="1"/>
</dbReference>
<proteinExistence type="predicted"/>
<dbReference type="InterPro" id="IPR014001">
    <property type="entry name" value="Helicase_ATP-bd"/>
</dbReference>
<evidence type="ECO:0000313" key="2">
    <source>
        <dbReference type="EMBL" id="MSC60097.1"/>
    </source>
</evidence>
<sequence>MSKQFIPYPYQQYCIDRIISDPHLGLFLDMGLGKTVITLTGLHDLKYYYWRIRKVLIIAPKKVAESTWSKEAAKWNRLKNLRISVALGTAKQRLAALEADADIYIINRENTQWLVEYYGHNWPFDVVVLDESSSFKNHQAKRFKALKAMLPRISRLIELTGTPSPKGLIDLWAQLYLLDGGKRLGRTISVYRDMFFVPDKRNQTTIFSYALKDGADAEIYQLISDICISMKAKDYLDLPELIYEDIPVKLDNKAQKAYEQMERDMLLEVEDDLVTATTAATLTGKLLQLCNGAVYDEDGAVVPIHDCKLEAFMETIEQLNGQHALVFYNYQHDRDRILSALAKTGLVVKVYKDAQDETDWNDGKIDILLAHPASCGYGLNLQEGGHHIIWFGLTWALEEYQQANKRLHRQGQQFPVIVHRLITLGGVDEDVVKSLEGKDSAQESLLLALKARIDKAKGATV</sequence>
<evidence type="ECO:0000313" key="3">
    <source>
        <dbReference type="Proteomes" id="UP000479563"/>
    </source>
</evidence>
<keyword evidence="2" id="KW-0347">Helicase</keyword>
<dbReference type="InterPro" id="IPR000330">
    <property type="entry name" value="SNF2_N"/>
</dbReference>
<keyword evidence="2" id="KW-0378">Hydrolase</keyword>
<keyword evidence="2" id="KW-0547">Nucleotide-binding</keyword>
<dbReference type="RefSeq" id="WP_154266915.1">
    <property type="nucleotide sequence ID" value="NZ_WKQP01000010.1"/>
</dbReference>
<dbReference type="SUPFAM" id="SSF52540">
    <property type="entry name" value="P-loop containing nucleoside triphosphate hydrolases"/>
    <property type="match status" value="2"/>
</dbReference>
<evidence type="ECO:0000259" key="1">
    <source>
        <dbReference type="PROSITE" id="PS51192"/>
    </source>
</evidence>
<dbReference type="Pfam" id="PF00176">
    <property type="entry name" value="SNF2-rel_dom"/>
    <property type="match status" value="1"/>
</dbReference>
<dbReference type="PANTHER" id="PTHR10799">
    <property type="entry name" value="SNF2/RAD54 HELICASE FAMILY"/>
    <property type="match status" value="1"/>
</dbReference>
<accession>A0A6L5T7C5</accession>
<comment type="caution">
    <text evidence="2">The sequence shown here is derived from an EMBL/GenBank/DDBJ whole genome shotgun (WGS) entry which is preliminary data.</text>
</comment>
<name>A0A6L5T7C5_9FIRM</name>